<protein>
    <submittedName>
        <fullName evidence="10">Tripartite transporter</fullName>
    </submittedName>
</protein>
<feature type="transmembrane region" description="Helical" evidence="8">
    <location>
        <begin position="12"/>
        <end position="35"/>
    </location>
</feature>
<keyword evidence="11" id="KW-1185">Reference proteome</keyword>
<evidence type="ECO:0000256" key="2">
    <source>
        <dbReference type="ARBA" id="ARBA00022475"/>
    </source>
</evidence>
<comment type="subcellular location">
    <subcellularLocation>
        <location evidence="1 7">Cell inner membrane</location>
        <topology evidence="1 7">Multi-pass membrane protein</topology>
    </subcellularLocation>
</comment>
<gene>
    <name evidence="10" type="ORF">WH95_20100</name>
</gene>
<keyword evidence="3 7" id="KW-0997">Cell inner membrane</keyword>
<dbReference type="AlphaFoldDB" id="A0A0M2R0E9"/>
<evidence type="ECO:0000256" key="1">
    <source>
        <dbReference type="ARBA" id="ARBA00004429"/>
    </source>
</evidence>
<dbReference type="PANTHER" id="PTHR33362">
    <property type="entry name" value="SIALIC ACID TRAP TRANSPORTER PERMEASE PROTEIN SIAT-RELATED"/>
    <property type="match status" value="1"/>
</dbReference>
<feature type="non-terminal residue" evidence="10">
    <location>
        <position position="1"/>
    </location>
</feature>
<name>A0A0M2R0E9_9PROT</name>
<evidence type="ECO:0000313" key="11">
    <source>
        <dbReference type="Proteomes" id="UP000034491"/>
    </source>
</evidence>
<dbReference type="InterPro" id="IPR010656">
    <property type="entry name" value="DctM"/>
</dbReference>
<dbReference type="Proteomes" id="UP000034491">
    <property type="component" value="Unassembled WGS sequence"/>
</dbReference>
<evidence type="ECO:0000256" key="5">
    <source>
        <dbReference type="ARBA" id="ARBA00022989"/>
    </source>
</evidence>
<comment type="caution">
    <text evidence="10">The sequence shown here is derived from an EMBL/GenBank/DDBJ whole genome shotgun (WGS) entry which is preliminary data.</text>
</comment>
<dbReference type="OrthoDB" id="7339120at2"/>
<evidence type="ECO:0000259" key="9">
    <source>
        <dbReference type="Pfam" id="PF06808"/>
    </source>
</evidence>
<keyword evidence="6 8" id="KW-0472">Membrane</keyword>
<feature type="transmembrane region" description="Helical" evidence="8">
    <location>
        <begin position="153"/>
        <end position="178"/>
    </location>
</feature>
<keyword evidence="7" id="KW-0813">Transport</keyword>
<feature type="transmembrane region" description="Helical" evidence="8">
    <location>
        <begin position="61"/>
        <end position="89"/>
    </location>
</feature>
<dbReference type="GO" id="GO:0022857">
    <property type="term" value="F:transmembrane transporter activity"/>
    <property type="evidence" value="ECO:0007669"/>
    <property type="project" value="UniProtKB-UniRule"/>
</dbReference>
<feature type="non-terminal residue" evidence="10">
    <location>
        <position position="199"/>
    </location>
</feature>
<evidence type="ECO:0000256" key="6">
    <source>
        <dbReference type="ARBA" id="ARBA00023136"/>
    </source>
</evidence>
<evidence type="ECO:0000256" key="3">
    <source>
        <dbReference type="ARBA" id="ARBA00022519"/>
    </source>
</evidence>
<sequence length="199" mass="20749">DLSFFGALPSRIYGNAMTNEILIAVPLFVFMGVMLEKSKVAEELLDTMGQLFGSVRGGLGISVTIVGALLAASTGIVGATVVTMGLLSLPTMLRRGYDPSLACGSICAAGTLGQIIPPSIVLVILGDQISNAYSDAQRAIGNWSPDPVSVGDLFAGALIPGLMLVGMYIAYQMIVAIIRPESSPPIPRDENHIEPGAFL</sequence>
<feature type="domain" description="TRAP C4-dicarboxylate transport system permease DctM subunit" evidence="9">
    <location>
        <begin position="15"/>
        <end position="177"/>
    </location>
</feature>
<accession>A0A0M2R0E9</accession>
<keyword evidence="2" id="KW-1003">Cell membrane</keyword>
<dbReference type="InterPro" id="IPR004681">
    <property type="entry name" value="TRAP_DctM"/>
</dbReference>
<reference evidence="10 11" key="1">
    <citation type="submission" date="2015-03" db="EMBL/GenBank/DDBJ databases">
        <title>Genome sequence of Kiloniella sp. P1-1, isolated from the gut microflora of Pacific white shrimp, Penaeus vannamei.</title>
        <authorList>
            <person name="Shao Z."/>
            <person name="Wang L."/>
            <person name="Li X."/>
        </authorList>
    </citation>
    <scope>NUCLEOTIDE SEQUENCE [LARGE SCALE GENOMIC DNA]</scope>
    <source>
        <strain evidence="10 11">P1-1</strain>
    </source>
</reference>
<organism evidence="10 11">
    <name type="scientific">Kiloniella litopenaei</name>
    <dbReference type="NCBI Taxonomy" id="1549748"/>
    <lineage>
        <taxon>Bacteria</taxon>
        <taxon>Pseudomonadati</taxon>
        <taxon>Pseudomonadota</taxon>
        <taxon>Alphaproteobacteria</taxon>
        <taxon>Rhodospirillales</taxon>
        <taxon>Kiloniellaceae</taxon>
        <taxon>Kiloniella</taxon>
    </lineage>
</organism>
<evidence type="ECO:0000256" key="4">
    <source>
        <dbReference type="ARBA" id="ARBA00022692"/>
    </source>
</evidence>
<dbReference type="EMBL" id="LANI01000062">
    <property type="protein sequence ID" value="KKJ75121.1"/>
    <property type="molecule type" value="Genomic_DNA"/>
</dbReference>
<comment type="function">
    <text evidence="7">Part of the tripartite ATP-independent periplasmic (TRAP) transport system.</text>
</comment>
<dbReference type="Pfam" id="PF06808">
    <property type="entry name" value="DctM"/>
    <property type="match status" value="1"/>
</dbReference>
<dbReference type="PATRIC" id="fig|1549748.8.peg.4103"/>
<dbReference type="GO" id="GO:0005886">
    <property type="term" value="C:plasma membrane"/>
    <property type="evidence" value="ECO:0007669"/>
    <property type="project" value="UniProtKB-SubCell"/>
</dbReference>
<evidence type="ECO:0000256" key="8">
    <source>
        <dbReference type="SAM" id="Phobius"/>
    </source>
</evidence>
<keyword evidence="4 8" id="KW-0812">Transmembrane</keyword>
<dbReference type="RefSeq" id="WP_046510239.1">
    <property type="nucleotide sequence ID" value="NZ_LANI01000062.1"/>
</dbReference>
<feature type="transmembrane region" description="Helical" evidence="8">
    <location>
        <begin position="101"/>
        <end position="125"/>
    </location>
</feature>
<evidence type="ECO:0000313" key="10">
    <source>
        <dbReference type="EMBL" id="KKJ75121.1"/>
    </source>
</evidence>
<proteinExistence type="predicted"/>
<dbReference type="STRING" id="1549748.WH95_20100"/>
<evidence type="ECO:0000256" key="7">
    <source>
        <dbReference type="RuleBase" id="RU369079"/>
    </source>
</evidence>
<dbReference type="PANTHER" id="PTHR33362:SF7">
    <property type="entry name" value="SLL1103 PROTEIN"/>
    <property type="match status" value="1"/>
</dbReference>
<keyword evidence="5 8" id="KW-1133">Transmembrane helix</keyword>